<gene>
    <name evidence="2" type="ORF">E6C60_3570</name>
</gene>
<evidence type="ECO:0000256" key="1">
    <source>
        <dbReference type="SAM" id="Phobius"/>
    </source>
</evidence>
<protein>
    <submittedName>
        <fullName evidence="2">Uncharacterized protein</fullName>
    </submittedName>
</protein>
<name>A0A4P8XQY5_9BACL</name>
<evidence type="ECO:0000313" key="2">
    <source>
        <dbReference type="EMBL" id="QCT04280.1"/>
    </source>
</evidence>
<keyword evidence="1" id="KW-1133">Transmembrane helix</keyword>
<reference evidence="2 3" key="1">
    <citation type="submission" date="2019-05" db="EMBL/GenBank/DDBJ databases">
        <authorList>
            <person name="Chen C."/>
        </authorList>
    </citation>
    <scope>NUCLEOTIDE SEQUENCE [LARGE SCALE GENOMIC DNA]</scope>
    <source>
        <strain evidence="2 3">HB172198</strain>
    </source>
</reference>
<dbReference type="Proteomes" id="UP000300879">
    <property type="component" value="Chromosome"/>
</dbReference>
<feature type="transmembrane region" description="Helical" evidence="1">
    <location>
        <begin position="12"/>
        <end position="32"/>
    </location>
</feature>
<organism evidence="2 3">
    <name type="scientific">Paenibacillus algicola</name>
    <dbReference type="NCBI Taxonomy" id="2565926"/>
    <lineage>
        <taxon>Bacteria</taxon>
        <taxon>Bacillati</taxon>
        <taxon>Bacillota</taxon>
        <taxon>Bacilli</taxon>
        <taxon>Bacillales</taxon>
        <taxon>Paenibacillaceae</taxon>
        <taxon>Paenibacillus</taxon>
    </lineage>
</organism>
<keyword evidence="3" id="KW-1185">Reference proteome</keyword>
<evidence type="ECO:0000313" key="3">
    <source>
        <dbReference type="Proteomes" id="UP000300879"/>
    </source>
</evidence>
<dbReference type="KEGG" id="palo:E6C60_3570"/>
<feature type="transmembrane region" description="Helical" evidence="1">
    <location>
        <begin position="44"/>
        <end position="64"/>
    </location>
</feature>
<dbReference type="AlphaFoldDB" id="A0A4P8XQY5"/>
<dbReference type="EMBL" id="CP040396">
    <property type="protein sequence ID" value="QCT04280.1"/>
    <property type="molecule type" value="Genomic_DNA"/>
</dbReference>
<dbReference type="RefSeq" id="WP_138227012.1">
    <property type="nucleotide sequence ID" value="NZ_CP040396.1"/>
</dbReference>
<dbReference type="OrthoDB" id="2680550at2"/>
<accession>A0A4P8XQY5</accession>
<sequence length="65" mass="7132">MTYVNTSEIDGGLFLTVMLFLLVIAPLFSLAIMKFFQGKKRTGFILMGAGVSSYVVFTLVTSLMT</sequence>
<keyword evidence="1" id="KW-0812">Transmembrane</keyword>
<proteinExistence type="predicted"/>
<keyword evidence="1" id="KW-0472">Membrane</keyword>